<protein>
    <recommendedName>
        <fullName evidence="4">Secreted protein</fullName>
    </recommendedName>
</protein>
<organism evidence="2 3">
    <name type="scientific">Synaphobranchus kaupii</name>
    <name type="common">Kaup's arrowtooth eel</name>
    <dbReference type="NCBI Taxonomy" id="118154"/>
    <lineage>
        <taxon>Eukaryota</taxon>
        <taxon>Metazoa</taxon>
        <taxon>Chordata</taxon>
        <taxon>Craniata</taxon>
        <taxon>Vertebrata</taxon>
        <taxon>Euteleostomi</taxon>
        <taxon>Actinopterygii</taxon>
        <taxon>Neopterygii</taxon>
        <taxon>Teleostei</taxon>
        <taxon>Anguilliformes</taxon>
        <taxon>Synaphobranchidae</taxon>
        <taxon>Synaphobranchus</taxon>
    </lineage>
</organism>
<sequence length="106" mass="11918">MHLFSILCWEVRAWGLYLPAFLSVDATHMPISLPDESDGAVWRGSVPRRLEYFPPDPACGIKDRRGGEGRGAGRWKRWQCQRAGAHLAILPNAILFSPSLHHLLLC</sequence>
<evidence type="ECO:0000313" key="3">
    <source>
        <dbReference type="Proteomes" id="UP001152622"/>
    </source>
</evidence>
<keyword evidence="3" id="KW-1185">Reference proteome</keyword>
<feature type="signal peptide" evidence="1">
    <location>
        <begin position="1"/>
        <end position="15"/>
    </location>
</feature>
<evidence type="ECO:0000256" key="1">
    <source>
        <dbReference type="SAM" id="SignalP"/>
    </source>
</evidence>
<comment type="caution">
    <text evidence="2">The sequence shown here is derived from an EMBL/GenBank/DDBJ whole genome shotgun (WGS) entry which is preliminary data.</text>
</comment>
<gene>
    <name evidence="2" type="ORF">SKAU_G00310420</name>
</gene>
<accession>A0A9Q1ERR3</accession>
<keyword evidence="1" id="KW-0732">Signal</keyword>
<reference evidence="2" key="1">
    <citation type="journal article" date="2023" name="Science">
        <title>Genome structures resolve the early diversification of teleost fishes.</title>
        <authorList>
            <person name="Parey E."/>
            <person name="Louis A."/>
            <person name="Montfort J."/>
            <person name="Bouchez O."/>
            <person name="Roques C."/>
            <person name="Iampietro C."/>
            <person name="Lluch J."/>
            <person name="Castinel A."/>
            <person name="Donnadieu C."/>
            <person name="Desvignes T."/>
            <person name="Floi Bucao C."/>
            <person name="Jouanno E."/>
            <person name="Wen M."/>
            <person name="Mejri S."/>
            <person name="Dirks R."/>
            <person name="Jansen H."/>
            <person name="Henkel C."/>
            <person name="Chen W.J."/>
            <person name="Zahm M."/>
            <person name="Cabau C."/>
            <person name="Klopp C."/>
            <person name="Thompson A.W."/>
            <person name="Robinson-Rechavi M."/>
            <person name="Braasch I."/>
            <person name="Lecointre G."/>
            <person name="Bobe J."/>
            <person name="Postlethwait J.H."/>
            <person name="Berthelot C."/>
            <person name="Roest Crollius H."/>
            <person name="Guiguen Y."/>
        </authorList>
    </citation>
    <scope>NUCLEOTIDE SEQUENCE</scope>
    <source>
        <strain evidence="2">WJC10195</strain>
    </source>
</reference>
<dbReference type="AlphaFoldDB" id="A0A9Q1ERR3"/>
<evidence type="ECO:0008006" key="4">
    <source>
        <dbReference type="Google" id="ProtNLM"/>
    </source>
</evidence>
<dbReference type="Proteomes" id="UP001152622">
    <property type="component" value="Chromosome 13"/>
</dbReference>
<dbReference type="EMBL" id="JAINUF010000013">
    <property type="protein sequence ID" value="KAJ8343713.1"/>
    <property type="molecule type" value="Genomic_DNA"/>
</dbReference>
<evidence type="ECO:0000313" key="2">
    <source>
        <dbReference type="EMBL" id="KAJ8343713.1"/>
    </source>
</evidence>
<feature type="chain" id="PRO_5040159022" description="Secreted protein" evidence="1">
    <location>
        <begin position="16"/>
        <end position="106"/>
    </location>
</feature>
<name>A0A9Q1ERR3_SYNKA</name>
<proteinExistence type="predicted"/>